<accession>A0A975NPE6</accession>
<sequence length="350" mass="37880">MTDPSMTPETPGIAETAHFLRRFADMMSVGQNATYLHHAAVLLEDLTARLTAALDEEQLWRYKYETIAQHADELETECGALKNDIDGHLEILSSTVSERDTLKATLQGRETELSGLRAEIAAKSQAHQDALAEIRGAFDRERQALNAAAETRGKELDQLRQQLAEQARARETELAELRRDFAGERDDLAARLKVSGDELAALRIVSEREHEALRAKLASLEAKRAELRSAFDRISQIKNQAVEPQDGAGRAVSAAPGPEAPPRPALVVGESDVVVPRATLRQVRSQFEYLANEFTFAGDVASQVMCELGAFTMELALGAGRKADPHPVGDVALSILASPGSAAPVGAGTN</sequence>
<evidence type="ECO:0000313" key="3">
    <source>
        <dbReference type="EMBL" id="QWG18832.1"/>
    </source>
</evidence>
<dbReference type="AlphaFoldDB" id="A0A975NPE6"/>
<dbReference type="RefSeq" id="WP_215614386.1">
    <property type="nucleotide sequence ID" value="NZ_CP076135.1"/>
</dbReference>
<dbReference type="EMBL" id="CP076135">
    <property type="protein sequence ID" value="QWG18832.1"/>
    <property type="molecule type" value="Genomic_DNA"/>
</dbReference>
<evidence type="ECO:0000256" key="2">
    <source>
        <dbReference type="SAM" id="MobiDB-lite"/>
    </source>
</evidence>
<dbReference type="KEGG" id="bsei:KMZ68_02780"/>
<proteinExistence type="predicted"/>
<feature type="coiled-coil region" evidence="1">
    <location>
        <begin position="142"/>
        <end position="240"/>
    </location>
</feature>
<name>A0A975NPE6_9BRAD</name>
<dbReference type="Proteomes" id="UP000680805">
    <property type="component" value="Chromosome"/>
</dbReference>
<dbReference type="Gene3D" id="1.10.287.1490">
    <property type="match status" value="1"/>
</dbReference>
<gene>
    <name evidence="3" type="ORF">KMZ68_02780</name>
</gene>
<protein>
    <submittedName>
        <fullName evidence="3">Uncharacterized protein</fullName>
    </submittedName>
</protein>
<evidence type="ECO:0000313" key="4">
    <source>
        <dbReference type="Proteomes" id="UP000680805"/>
    </source>
</evidence>
<reference evidence="3" key="1">
    <citation type="submission" date="2021-06" db="EMBL/GenBank/DDBJ databases">
        <title>Bradyrhizobium sp. S2-11-2 Genome sequencing.</title>
        <authorList>
            <person name="Jin L."/>
        </authorList>
    </citation>
    <scope>NUCLEOTIDE SEQUENCE</scope>
    <source>
        <strain evidence="3">S2-11-2</strain>
    </source>
</reference>
<evidence type="ECO:0000256" key="1">
    <source>
        <dbReference type="SAM" id="Coils"/>
    </source>
</evidence>
<keyword evidence="1" id="KW-0175">Coiled coil</keyword>
<feature type="region of interest" description="Disordered" evidence="2">
    <location>
        <begin position="242"/>
        <end position="263"/>
    </location>
</feature>
<organism evidence="3 4">
    <name type="scientific">Bradyrhizobium sediminis</name>
    <dbReference type="NCBI Taxonomy" id="2840469"/>
    <lineage>
        <taxon>Bacteria</taxon>
        <taxon>Pseudomonadati</taxon>
        <taxon>Pseudomonadota</taxon>
        <taxon>Alphaproteobacteria</taxon>
        <taxon>Hyphomicrobiales</taxon>
        <taxon>Nitrobacteraceae</taxon>
        <taxon>Bradyrhizobium</taxon>
    </lineage>
</organism>